<dbReference type="Proteomes" id="UP000027195">
    <property type="component" value="Unassembled WGS sequence"/>
</dbReference>
<dbReference type="PANTHER" id="PTHR47643">
    <property type="entry name" value="TPR DOMAIN PROTEIN (AFU_ORTHOLOGUE AFUA_5G12710)"/>
    <property type="match status" value="1"/>
</dbReference>
<keyword evidence="1" id="KW-0802">TPR repeat</keyword>
<dbReference type="AlphaFoldDB" id="A0A067MK50"/>
<dbReference type="Gene3D" id="2.170.270.10">
    <property type="entry name" value="SET domain"/>
    <property type="match status" value="1"/>
</dbReference>
<proteinExistence type="predicted"/>
<dbReference type="CDD" id="cd20071">
    <property type="entry name" value="SET_SMYD"/>
    <property type="match status" value="1"/>
</dbReference>
<reference evidence="4" key="1">
    <citation type="journal article" date="2014" name="Proc. Natl. Acad. Sci. U.S.A.">
        <title>Extensive sampling of basidiomycete genomes demonstrates inadequacy of the white-rot/brown-rot paradigm for wood decay fungi.</title>
        <authorList>
            <person name="Riley R."/>
            <person name="Salamov A.A."/>
            <person name="Brown D.W."/>
            <person name="Nagy L.G."/>
            <person name="Floudas D."/>
            <person name="Held B.W."/>
            <person name="Levasseur A."/>
            <person name="Lombard V."/>
            <person name="Morin E."/>
            <person name="Otillar R."/>
            <person name="Lindquist E.A."/>
            <person name="Sun H."/>
            <person name="LaButti K.M."/>
            <person name="Schmutz J."/>
            <person name="Jabbour D."/>
            <person name="Luo H."/>
            <person name="Baker S.E."/>
            <person name="Pisabarro A.G."/>
            <person name="Walton J.D."/>
            <person name="Blanchette R.A."/>
            <person name="Henrissat B."/>
            <person name="Martin F."/>
            <person name="Cullen D."/>
            <person name="Hibbett D.S."/>
            <person name="Grigoriev I.V."/>
        </authorList>
    </citation>
    <scope>NUCLEOTIDE SEQUENCE [LARGE SCALE GENOMIC DNA]</scope>
    <source>
        <strain evidence="4">FD-172 SS1</strain>
    </source>
</reference>
<dbReference type="STRING" id="930990.A0A067MK50"/>
<evidence type="ECO:0000256" key="1">
    <source>
        <dbReference type="PROSITE-ProRule" id="PRU00339"/>
    </source>
</evidence>
<dbReference type="SUPFAM" id="SSF82199">
    <property type="entry name" value="SET domain"/>
    <property type="match status" value="1"/>
</dbReference>
<dbReference type="SUPFAM" id="SSF48452">
    <property type="entry name" value="TPR-like"/>
    <property type="match status" value="1"/>
</dbReference>
<dbReference type="OrthoDB" id="5945798at2759"/>
<dbReference type="PANTHER" id="PTHR47643:SF2">
    <property type="entry name" value="TPR DOMAIN PROTEIN (AFU_ORTHOLOGUE AFUA_5G12710)"/>
    <property type="match status" value="1"/>
</dbReference>
<evidence type="ECO:0000313" key="4">
    <source>
        <dbReference type="Proteomes" id="UP000027195"/>
    </source>
</evidence>
<sequence>MNSRDLELMMSSLGLTGNDMQRMANEMFGSPPPGARAVRSPSSDTGDAAIRMFEAARRQAEEDRRLGPGPCPPVHRRSFIEHMIQSRAQMDEMAADDRGMMLQTYVGHERHSSSTPLSSLIKIPFSEMQARRVHTGRYLLCRLATLPSRMIAVQLCAEDPADDVRLLSVYNYPGTRMAIGKVLDTMFPMGAVLAIREPMMKLGANDGRAMIRVDSPSDIVFINPSDSILRGVAWKHSIRVSKPTPRTANEWKDLGNVHFKASQYLAAAVAYSNGLETDPNAYILRLNRAAAYLRLEHFSAALDDATAVLARTPLPVDEEIKARFRVAQAEYGLGKYEAAVTELKACLSLSPNLAELSAWFARCRDRIRESEGRYDWVQMFRDAQIPKRRLDIAEYLGPIKVQPILQRGGGRGVVATRAIKAGELLLVAKPFAASFPDELAKGNFVFAMNFITSIRESPCTSEALSQVFEKIVVDPALAPLIFGLYAGPNYPDPPSEYPPSISTGTRLHNPRIHELDLDTQRIENIYTYNAFNPSALEDDASMARKDTDTPPSALYLLPSLFNHACSGSATWFNFRNVMVIRTTKDLSEGEEITLPYAGGATYLDRQKVLKKHMKICDCWLCDADRKDGEAACRRRKELLARFDSPAPDRDMSVPATRAFLRDMEATYSTTRGPLRPASAKAHHELATAFVIKMQRDPSFGPQGISENIAALECLGVVVQDSGIAGSGESTKDNTTALPIATDIKTPILHPDFCVGVSLMISATFLRLREVQRAKNWIKASFWLESISAGGGWELFRLRRKQTLQDLSLLEFAQSVAAETPDIY</sequence>
<dbReference type="InterPro" id="IPR001214">
    <property type="entry name" value="SET_dom"/>
</dbReference>
<dbReference type="InterPro" id="IPR011990">
    <property type="entry name" value="TPR-like_helical_dom_sf"/>
</dbReference>
<keyword evidence="4" id="KW-1185">Reference proteome</keyword>
<organism evidence="3 4">
    <name type="scientific">Botryobasidium botryosum (strain FD-172 SS1)</name>
    <dbReference type="NCBI Taxonomy" id="930990"/>
    <lineage>
        <taxon>Eukaryota</taxon>
        <taxon>Fungi</taxon>
        <taxon>Dikarya</taxon>
        <taxon>Basidiomycota</taxon>
        <taxon>Agaricomycotina</taxon>
        <taxon>Agaricomycetes</taxon>
        <taxon>Cantharellales</taxon>
        <taxon>Botryobasidiaceae</taxon>
        <taxon>Botryobasidium</taxon>
    </lineage>
</organism>
<dbReference type="Pfam" id="PF00856">
    <property type="entry name" value="SET"/>
    <property type="match status" value="1"/>
</dbReference>
<dbReference type="HOGENOM" id="CLU_009043_0_0_1"/>
<dbReference type="InterPro" id="IPR046341">
    <property type="entry name" value="SET_dom_sf"/>
</dbReference>
<protein>
    <recommendedName>
        <fullName evidence="2">SET domain-containing protein</fullName>
    </recommendedName>
</protein>
<dbReference type="Gene3D" id="1.25.40.10">
    <property type="entry name" value="Tetratricopeptide repeat domain"/>
    <property type="match status" value="1"/>
</dbReference>
<name>A0A067MK50_BOTB1</name>
<dbReference type="EMBL" id="KL198034">
    <property type="protein sequence ID" value="KDQ15110.1"/>
    <property type="molecule type" value="Genomic_DNA"/>
</dbReference>
<evidence type="ECO:0000313" key="3">
    <source>
        <dbReference type="EMBL" id="KDQ15110.1"/>
    </source>
</evidence>
<feature type="repeat" description="TPR" evidence="1">
    <location>
        <begin position="248"/>
        <end position="281"/>
    </location>
</feature>
<gene>
    <name evidence="3" type="ORF">BOTBODRAFT_302161</name>
</gene>
<evidence type="ECO:0000259" key="2">
    <source>
        <dbReference type="PROSITE" id="PS50280"/>
    </source>
</evidence>
<feature type="domain" description="SET" evidence="2">
    <location>
        <begin position="388"/>
        <end position="597"/>
    </location>
</feature>
<dbReference type="PROSITE" id="PS50005">
    <property type="entry name" value="TPR"/>
    <property type="match status" value="1"/>
</dbReference>
<dbReference type="PROSITE" id="PS50280">
    <property type="entry name" value="SET"/>
    <property type="match status" value="1"/>
</dbReference>
<accession>A0A067MK50</accession>
<dbReference type="InterPro" id="IPR053209">
    <property type="entry name" value="Gramillin-biosynth_MTr"/>
</dbReference>
<dbReference type="InterPro" id="IPR019734">
    <property type="entry name" value="TPR_rpt"/>
</dbReference>
<dbReference type="SMART" id="SM00028">
    <property type="entry name" value="TPR"/>
    <property type="match status" value="3"/>
</dbReference>
<dbReference type="InParanoid" id="A0A067MK50"/>